<dbReference type="Proteomes" id="UP000707356">
    <property type="component" value="Unassembled WGS sequence"/>
</dbReference>
<dbReference type="Gene3D" id="2.120.10.30">
    <property type="entry name" value="TolB, C-terminal domain"/>
    <property type="match status" value="1"/>
</dbReference>
<dbReference type="InterPro" id="IPR011042">
    <property type="entry name" value="6-blade_b-propeller_TolB-like"/>
</dbReference>
<reference evidence="2" key="2">
    <citation type="journal article" date="2022" name="Microbiol. Resour. Announc.">
        <title>Metagenome Sequencing to Explore Phylogenomics of Terrestrial Cyanobacteria.</title>
        <authorList>
            <person name="Ward R.D."/>
            <person name="Stajich J.E."/>
            <person name="Johansen J.R."/>
            <person name="Huntemann M."/>
            <person name="Clum A."/>
            <person name="Foster B."/>
            <person name="Foster B."/>
            <person name="Roux S."/>
            <person name="Palaniappan K."/>
            <person name="Varghese N."/>
            <person name="Mukherjee S."/>
            <person name="Reddy T.B.K."/>
            <person name="Daum C."/>
            <person name="Copeland A."/>
            <person name="Chen I.A."/>
            <person name="Ivanova N.N."/>
            <person name="Kyrpides N.C."/>
            <person name="Shapiro N."/>
            <person name="Eloe-Fadrosh E.A."/>
            <person name="Pietrasiak N."/>
        </authorList>
    </citation>
    <scope>NUCLEOTIDE SEQUENCE</scope>
    <source>
        <strain evidence="2">GSE-TBD4-15B</strain>
    </source>
</reference>
<dbReference type="PROSITE" id="PS51854">
    <property type="entry name" value="CSPG"/>
    <property type="match status" value="1"/>
</dbReference>
<evidence type="ECO:0000313" key="3">
    <source>
        <dbReference type="Proteomes" id="UP000707356"/>
    </source>
</evidence>
<name>A0A951PG05_9CYAN</name>
<feature type="region of interest" description="Disordered" evidence="1">
    <location>
        <begin position="1"/>
        <end position="25"/>
    </location>
</feature>
<dbReference type="EMBL" id="JAHHHV010000092">
    <property type="protein sequence ID" value="MBW4468747.1"/>
    <property type="molecule type" value="Genomic_DNA"/>
</dbReference>
<dbReference type="SUPFAM" id="SSF69304">
    <property type="entry name" value="Tricorn protease N-terminal domain"/>
    <property type="match status" value="1"/>
</dbReference>
<dbReference type="Gene3D" id="2.60.120.380">
    <property type="match status" value="1"/>
</dbReference>
<dbReference type="Pfam" id="PF16184">
    <property type="entry name" value="Cadherin_3"/>
    <property type="match status" value="1"/>
</dbReference>
<proteinExistence type="predicted"/>
<gene>
    <name evidence="2" type="ORF">KME07_25250</name>
</gene>
<dbReference type="PANTHER" id="PTHR36842">
    <property type="entry name" value="PROTEIN TOLB HOMOLOG"/>
    <property type="match status" value="1"/>
</dbReference>
<evidence type="ECO:0000256" key="1">
    <source>
        <dbReference type="SAM" id="MobiDB-lite"/>
    </source>
</evidence>
<accession>A0A951PG05</accession>
<evidence type="ECO:0000313" key="2">
    <source>
        <dbReference type="EMBL" id="MBW4468747.1"/>
    </source>
</evidence>
<dbReference type="InterPro" id="IPR039005">
    <property type="entry name" value="CSPG_rpt"/>
</dbReference>
<sequence length="633" mass="68217">MTRSKSSASARSTRRIALSESPRHLSGQLGKRQELFYQFKLSRSSTVYLSLSEFVGNADLALLNRRQKVLSQSQQAGQASEFMSSRLKKGLYLIRVQNKTRSKTRFQLKFGTTDLSPTVISNGLSVGSEGTMPLTTNHLQAIDALQASDRLRYSITGTPRNGILLLNGIALTVGSSFTQADIDAGRLVYRSGSSIRSLGSASSSLLDGPLVSGWSVLWVGTGGSDGGSDTEVFFYDGSSTRQLTQNNVNERAEGIDGNHLVWSSQVGAALQGVATYELFDYDGGSIRQLTSNAVNENFVGLAGDNLFWTSPVGAADAVGRVTSEVFYAKSGAVRQLTQNNVNEDVSDFEGATAVWEAKLGPTDANGRATGEIFYFDGSNVRQITQNAVSDSAPRISGGRIAWSSQIGTPNLGAATNEIMLYDGGKTTQLTFNDIDDFMGDISGSTVAWIGRSGPLNGLGQRSYEIYRSDSSVGGSTQRLTNNGFDDYVVELSGSNLLWRGSAGAPDSYGQRSYELFLNDGSKTTQLTQNQVDDRPIGLQGSKAVWFSQTGSPNAEGVATREIFYYDGGKVRQLTADAKNDDFPSFSAQTLAWRSTEGTASQILSYELDDQFGYTVSDGSNRVSTPQLFKIQYI</sequence>
<reference evidence="2" key="1">
    <citation type="submission" date="2021-05" db="EMBL/GenBank/DDBJ databases">
        <authorList>
            <person name="Pietrasiak N."/>
            <person name="Ward R."/>
            <person name="Stajich J.E."/>
            <person name="Kurbessoian T."/>
        </authorList>
    </citation>
    <scope>NUCLEOTIDE SEQUENCE</scope>
    <source>
        <strain evidence="2">GSE-TBD4-15B</strain>
    </source>
</reference>
<dbReference type="PANTHER" id="PTHR36842:SF1">
    <property type="entry name" value="PROTEIN TOLB"/>
    <property type="match status" value="1"/>
</dbReference>
<organism evidence="2 3">
    <name type="scientific">Pegethrix bostrychoides GSE-TBD4-15B</name>
    <dbReference type="NCBI Taxonomy" id="2839662"/>
    <lineage>
        <taxon>Bacteria</taxon>
        <taxon>Bacillati</taxon>
        <taxon>Cyanobacteriota</taxon>
        <taxon>Cyanophyceae</taxon>
        <taxon>Oculatellales</taxon>
        <taxon>Oculatellaceae</taxon>
        <taxon>Pegethrix</taxon>
    </lineage>
</organism>
<feature type="compositionally biased region" description="Low complexity" evidence="1">
    <location>
        <begin position="1"/>
        <end position="19"/>
    </location>
</feature>
<protein>
    <submittedName>
        <fullName evidence="2">Uncharacterized protein</fullName>
    </submittedName>
</protein>
<dbReference type="AlphaFoldDB" id="A0A951PG05"/>
<comment type="caution">
    <text evidence="2">The sequence shown here is derived from an EMBL/GenBank/DDBJ whole genome shotgun (WGS) entry which is preliminary data.</text>
</comment>